<organism evidence="2 3">
    <name type="scientific">Tilletia walkeri</name>
    <dbReference type="NCBI Taxonomy" id="117179"/>
    <lineage>
        <taxon>Eukaryota</taxon>
        <taxon>Fungi</taxon>
        <taxon>Dikarya</taxon>
        <taxon>Basidiomycota</taxon>
        <taxon>Ustilaginomycotina</taxon>
        <taxon>Exobasidiomycetes</taxon>
        <taxon>Tilletiales</taxon>
        <taxon>Tilletiaceae</taxon>
        <taxon>Tilletia</taxon>
    </lineage>
</organism>
<feature type="region of interest" description="Disordered" evidence="1">
    <location>
        <begin position="1"/>
        <end position="35"/>
    </location>
</feature>
<name>A0A8X7N5E1_9BASI</name>
<gene>
    <name evidence="2" type="ORF">A4X09_0g6255</name>
</gene>
<feature type="region of interest" description="Disordered" evidence="1">
    <location>
        <begin position="159"/>
        <end position="193"/>
    </location>
</feature>
<evidence type="ECO:0000256" key="1">
    <source>
        <dbReference type="SAM" id="MobiDB-lite"/>
    </source>
</evidence>
<dbReference type="EMBL" id="LWDG02000384">
    <property type="protein sequence ID" value="KAE8266090.1"/>
    <property type="molecule type" value="Genomic_DNA"/>
</dbReference>
<dbReference type="Proteomes" id="UP000078113">
    <property type="component" value="Unassembled WGS sequence"/>
</dbReference>
<reference evidence="2" key="1">
    <citation type="submission" date="2016-04" db="EMBL/GenBank/DDBJ databases">
        <authorList>
            <person name="Nguyen H.D."/>
            <person name="Samba Siva P."/>
            <person name="Cullis J."/>
            <person name="Levesque C.A."/>
            <person name="Hambleton S."/>
        </authorList>
    </citation>
    <scope>NUCLEOTIDE SEQUENCE</scope>
    <source>
        <strain evidence="2">DAOMC 236422</strain>
    </source>
</reference>
<keyword evidence="3" id="KW-1185">Reference proteome</keyword>
<proteinExistence type="predicted"/>
<reference evidence="2" key="2">
    <citation type="journal article" date="2019" name="IMA Fungus">
        <title>Genome sequencing and comparison of five Tilletia species to identify candidate genes for the detection of regulated species infecting wheat.</title>
        <authorList>
            <person name="Nguyen H.D.T."/>
            <person name="Sultana T."/>
            <person name="Kesanakurti P."/>
            <person name="Hambleton S."/>
        </authorList>
    </citation>
    <scope>NUCLEOTIDE SEQUENCE</scope>
    <source>
        <strain evidence="2">DAOMC 236422</strain>
    </source>
</reference>
<evidence type="ECO:0000313" key="3">
    <source>
        <dbReference type="Proteomes" id="UP000078113"/>
    </source>
</evidence>
<protein>
    <submittedName>
        <fullName evidence="2">Uncharacterized protein</fullName>
    </submittedName>
</protein>
<evidence type="ECO:0000313" key="2">
    <source>
        <dbReference type="EMBL" id="KAE8266090.1"/>
    </source>
</evidence>
<sequence length="279" mass="30414">MQHTNIVLRPHQSSPPTSHLPTYSGPVTISPTSATTGAAFDRKRIKLAGEEALIVLALRPKHSKQWSLKGDRWLHAGALDTASTFNILVERGSEEATGLPHMDVLSSMFNARHGLAILRHIAKLPLSAPRSHLQPTISSCRTTSMPPVATWTEAVSVPPARTRPRRRVPYSAKPDEATGNNPHRSHEQWGHHSCQTSTVDRNLDVFQMATRIHGAISDSICRTQAQRKRRGHFCGSPALTPPFSVCTRCDPGGEDAKLATCIPPPSVPSGPGRRRVGPF</sequence>
<dbReference type="AlphaFoldDB" id="A0A8X7N5E1"/>
<accession>A0A8X7N5E1</accession>
<comment type="caution">
    <text evidence="2">The sequence shown here is derived from an EMBL/GenBank/DDBJ whole genome shotgun (WGS) entry which is preliminary data.</text>
</comment>